<organism evidence="1 2">
    <name type="scientific">Folsomia candida</name>
    <name type="common">Springtail</name>
    <dbReference type="NCBI Taxonomy" id="158441"/>
    <lineage>
        <taxon>Eukaryota</taxon>
        <taxon>Metazoa</taxon>
        <taxon>Ecdysozoa</taxon>
        <taxon>Arthropoda</taxon>
        <taxon>Hexapoda</taxon>
        <taxon>Collembola</taxon>
        <taxon>Entomobryomorpha</taxon>
        <taxon>Isotomoidea</taxon>
        <taxon>Isotomidae</taxon>
        <taxon>Proisotominae</taxon>
        <taxon>Folsomia</taxon>
    </lineage>
</organism>
<reference evidence="1 2" key="1">
    <citation type="submission" date="2015-12" db="EMBL/GenBank/DDBJ databases">
        <title>The genome of Folsomia candida.</title>
        <authorList>
            <person name="Faddeeva A."/>
            <person name="Derks M.F."/>
            <person name="Anvar Y."/>
            <person name="Smit S."/>
            <person name="Van Straalen N."/>
            <person name="Roelofs D."/>
        </authorList>
    </citation>
    <scope>NUCLEOTIDE SEQUENCE [LARGE SCALE GENOMIC DNA]</scope>
    <source>
        <strain evidence="1 2">VU population</strain>
        <tissue evidence="1">Whole body</tissue>
    </source>
</reference>
<comment type="caution">
    <text evidence="1">The sequence shown here is derived from an EMBL/GenBank/DDBJ whole genome shotgun (WGS) entry which is preliminary data.</text>
</comment>
<feature type="non-terminal residue" evidence="1">
    <location>
        <position position="132"/>
    </location>
</feature>
<keyword evidence="2" id="KW-1185">Reference proteome</keyword>
<dbReference type="AlphaFoldDB" id="A0A226D890"/>
<accession>A0A226D890</accession>
<proteinExistence type="predicted"/>
<dbReference type="Proteomes" id="UP000198287">
    <property type="component" value="Unassembled WGS sequence"/>
</dbReference>
<name>A0A226D890_FOLCA</name>
<protein>
    <submittedName>
        <fullName evidence="1">Uncharacterized protein</fullName>
    </submittedName>
</protein>
<evidence type="ECO:0000313" key="1">
    <source>
        <dbReference type="EMBL" id="OXA41330.1"/>
    </source>
</evidence>
<sequence>MFKTEFLPLMKLHLKISEKLACVPFKFSAESQNLVESRSNHVQWVLTVAYLSAMFLNVCIGPLTMTERLQGLTIFLAFLAASIPRGNYSPNIAPIQIVNTFLDFEGGIMSELPELPPSLVAKAKKAFVCLVE</sequence>
<evidence type="ECO:0000313" key="2">
    <source>
        <dbReference type="Proteomes" id="UP000198287"/>
    </source>
</evidence>
<gene>
    <name evidence="1" type="ORF">Fcan01_24061</name>
</gene>
<dbReference type="EMBL" id="LNIX01000030">
    <property type="protein sequence ID" value="OXA41330.1"/>
    <property type="molecule type" value="Genomic_DNA"/>
</dbReference>